<feature type="site" description="Reactive bond for trypsin" evidence="5">
    <location>
        <begin position="63"/>
        <end position="64"/>
    </location>
</feature>
<dbReference type="Proteomes" id="UP001374584">
    <property type="component" value="Unassembled WGS sequence"/>
</dbReference>
<evidence type="ECO:0000256" key="5">
    <source>
        <dbReference type="PIRSR" id="PIRSR600877-50"/>
    </source>
</evidence>
<evidence type="ECO:0000256" key="4">
    <source>
        <dbReference type="ARBA" id="ARBA00023157"/>
    </source>
</evidence>
<feature type="disulfide bond" evidence="6">
    <location>
        <begin position="61"/>
        <end position="69"/>
    </location>
</feature>
<feature type="disulfide bond" evidence="6">
    <location>
        <begin position="78"/>
        <end position="85"/>
    </location>
</feature>
<dbReference type="GO" id="GO:0004867">
    <property type="term" value="F:serine-type endopeptidase inhibitor activity"/>
    <property type="evidence" value="ECO:0007669"/>
    <property type="project" value="UniProtKB-KW"/>
</dbReference>
<feature type="signal peptide" evidence="8">
    <location>
        <begin position="1"/>
        <end position="27"/>
    </location>
</feature>
<dbReference type="EMBL" id="JAYMYR010000003">
    <property type="protein sequence ID" value="KAK7374247.1"/>
    <property type="molecule type" value="Genomic_DNA"/>
</dbReference>
<evidence type="ECO:0000256" key="6">
    <source>
        <dbReference type="PIRSR" id="PIRSR600877-51"/>
    </source>
</evidence>
<sequence length="117" mass="13069">MELKTKVVLKVVSLLFLLGFASTTVDARFDPSSLITQLLSKNDANYFVNSTEKPCCDNCLCTRSIPPQCRCQDIGETCHSACKSCFCTRSIPPQCRCSDITNFCYEPCHSYEPTKAH</sequence>
<dbReference type="FunFam" id="2.10.69.10:FF:000001">
    <property type="entry name" value="Bowman-Birk type proteinase inhibitor"/>
    <property type="match status" value="1"/>
</dbReference>
<keyword evidence="4 6" id="KW-1015">Disulfide bond</keyword>
<dbReference type="CDD" id="cd00023">
    <property type="entry name" value="BBI"/>
    <property type="match status" value="1"/>
</dbReference>
<evidence type="ECO:0000256" key="2">
    <source>
        <dbReference type="ARBA" id="ARBA00022690"/>
    </source>
</evidence>
<feature type="domain" description="Bowman-Birk serine protease inhibitors family" evidence="9">
    <location>
        <begin position="71"/>
        <end position="85"/>
    </location>
</feature>
<feature type="disulfide bond" evidence="6">
    <location>
        <begin position="59"/>
        <end position="104"/>
    </location>
</feature>
<feature type="disulfide bond" evidence="6">
    <location>
        <begin position="87"/>
        <end position="95"/>
    </location>
</feature>
<feature type="disulfide bond" evidence="6">
    <location>
        <begin position="55"/>
        <end position="108"/>
    </location>
</feature>
<dbReference type="GO" id="GO:0005576">
    <property type="term" value="C:extracellular region"/>
    <property type="evidence" value="ECO:0007669"/>
    <property type="project" value="InterPro"/>
</dbReference>
<feature type="disulfide bond" evidence="6">
    <location>
        <begin position="82"/>
        <end position="97"/>
    </location>
</feature>
<dbReference type="Gene3D" id="2.10.69.10">
    <property type="entry name" value="Cysteine Protease (Bromelain) Inhibitor, subunit H"/>
    <property type="match status" value="1"/>
</dbReference>
<keyword evidence="8" id="KW-0732">Signal</keyword>
<keyword evidence="2 7" id="KW-0646">Protease inhibitor</keyword>
<dbReference type="InterPro" id="IPR035995">
    <property type="entry name" value="Bowman-Birk_prot_inh"/>
</dbReference>
<evidence type="ECO:0000313" key="11">
    <source>
        <dbReference type="Proteomes" id="UP001374584"/>
    </source>
</evidence>
<evidence type="ECO:0000313" key="10">
    <source>
        <dbReference type="EMBL" id="KAK7374247.1"/>
    </source>
</evidence>
<dbReference type="SUPFAM" id="SSF57247">
    <property type="entry name" value="Bowman-Birk inhibitor, BBI"/>
    <property type="match status" value="1"/>
</dbReference>
<feature type="chain" id="PRO_5042977903" description="Bowman-Birk serine protease inhibitors family domain-containing protein" evidence="8">
    <location>
        <begin position="28"/>
        <end position="117"/>
    </location>
</feature>
<evidence type="ECO:0000256" key="1">
    <source>
        <dbReference type="ARBA" id="ARBA00008506"/>
    </source>
</evidence>
<dbReference type="SMART" id="SM00269">
    <property type="entry name" value="BowB"/>
    <property type="match status" value="1"/>
</dbReference>
<gene>
    <name evidence="10" type="ORF">VNO80_07675</name>
</gene>
<organism evidence="10 11">
    <name type="scientific">Phaseolus coccineus</name>
    <name type="common">Scarlet runner bean</name>
    <name type="synonym">Phaseolus multiflorus</name>
    <dbReference type="NCBI Taxonomy" id="3886"/>
    <lineage>
        <taxon>Eukaryota</taxon>
        <taxon>Viridiplantae</taxon>
        <taxon>Streptophyta</taxon>
        <taxon>Embryophyta</taxon>
        <taxon>Tracheophyta</taxon>
        <taxon>Spermatophyta</taxon>
        <taxon>Magnoliopsida</taxon>
        <taxon>eudicotyledons</taxon>
        <taxon>Gunneridae</taxon>
        <taxon>Pentapetalae</taxon>
        <taxon>rosids</taxon>
        <taxon>fabids</taxon>
        <taxon>Fabales</taxon>
        <taxon>Fabaceae</taxon>
        <taxon>Papilionoideae</taxon>
        <taxon>50 kb inversion clade</taxon>
        <taxon>NPAAA clade</taxon>
        <taxon>indigoferoid/millettioid clade</taxon>
        <taxon>Phaseoleae</taxon>
        <taxon>Phaseolus</taxon>
    </lineage>
</organism>
<evidence type="ECO:0000256" key="3">
    <source>
        <dbReference type="ARBA" id="ARBA00022900"/>
    </source>
</evidence>
<reference evidence="10 11" key="1">
    <citation type="submission" date="2024-01" db="EMBL/GenBank/DDBJ databases">
        <title>The genomes of 5 underutilized Papilionoideae crops provide insights into root nodulation and disease resistanc.</title>
        <authorList>
            <person name="Jiang F."/>
        </authorList>
    </citation>
    <scope>NUCLEOTIDE SEQUENCE [LARGE SCALE GENOMIC DNA]</scope>
    <source>
        <strain evidence="10">JINMINGXINNONG_FW02</strain>
        <tissue evidence="10">Leaves</tissue>
    </source>
</reference>
<protein>
    <recommendedName>
        <fullName evidence="9">Bowman-Birk serine protease inhibitors family domain-containing protein</fullName>
    </recommendedName>
</protein>
<evidence type="ECO:0000259" key="9">
    <source>
        <dbReference type="PROSITE" id="PS00281"/>
    </source>
</evidence>
<comment type="caution">
    <text evidence="10">The sequence shown here is derived from an EMBL/GenBank/DDBJ whole genome shotgun (WGS) entry which is preliminary data.</text>
</comment>
<dbReference type="PROSITE" id="PS00281">
    <property type="entry name" value="BOWMAN_BIRK"/>
    <property type="match status" value="1"/>
</dbReference>
<evidence type="ECO:0000256" key="7">
    <source>
        <dbReference type="RuleBase" id="RU003856"/>
    </source>
</evidence>
<proteinExistence type="inferred from homology"/>
<dbReference type="AlphaFoldDB" id="A0AAN9NK40"/>
<keyword evidence="11" id="KW-1185">Reference proteome</keyword>
<evidence type="ECO:0000256" key="8">
    <source>
        <dbReference type="SAM" id="SignalP"/>
    </source>
</evidence>
<dbReference type="Pfam" id="PF00228">
    <property type="entry name" value="Bowman-Birk_leg"/>
    <property type="match status" value="2"/>
</dbReference>
<comment type="similarity">
    <text evidence="1 7">Belongs to the Bowman-Birk serine protease inhibitor family.</text>
</comment>
<keyword evidence="3 7" id="KW-0722">Serine protease inhibitor</keyword>
<dbReference type="PANTHER" id="PTHR33479">
    <property type="entry name" value="BOWMAN-BIRK TYPE BRAN TRYPSIN INHIBITOR"/>
    <property type="match status" value="1"/>
</dbReference>
<feature type="site" description="Reactive bond for trypsin" evidence="5">
    <location>
        <begin position="89"/>
        <end position="90"/>
    </location>
</feature>
<accession>A0AAN9NK40</accession>
<dbReference type="InterPro" id="IPR000877">
    <property type="entry name" value="Prot_inh_BBI"/>
</dbReference>
<dbReference type="PANTHER" id="PTHR33479:SF18">
    <property type="entry name" value="INHIBITOR, PUTATIVE-RELATED"/>
    <property type="match status" value="1"/>
</dbReference>
<name>A0AAN9NK40_PHACN</name>
<feature type="disulfide bond" evidence="6">
    <location>
        <begin position="56"/>
        <end position="71"/>
    </location>
</feature>